<dbReference type="Proteomes" id="UP000325440">
    <property type="component" value="Unassembled WGS sequence"/>
</dbReference>
<keyword evidence="3" id="KW-0999">Mitochondrion inner membrane</keyword>
<dbReference type="InterPro" id="IPR036539">
    <property type="entry name" value="Cyt_c_oxidase_su7a_sf"/>
</dbReference>
<feature type="transmembrane region" description="Helical" evidence="6">
    <location>
        <begin position="91"/>
        <end position="112"/>
    </location>
</feature>
<dbReference type="Gene3D" id="4.10.91.10">
    <property type="entry name" value="Cytochrome c oxidase, subunit VIIa"/>
    <property type="match status" value="1"/>
</dbReference>
<evidence type="ECO:0000256" key="6">
    <source>
        <dbReference type="SAM" id="Phobius"/>
    </source>
</evidence>
<evidence type="ECO:0000256" key="2">
    <source>
        <dbReference type="ARBA" id="ARBA00009331"/>
    </source>
</evidence>
<evidence type="ECO:0000256" key="5">
    <source>
        <dbReference type="ARBA" id="ARBA00023136"/>
    </source>
</evidence>
<name>A0A5E4M943_9HEMI</name>
<dbReference type="SUPFAM" id="SSF81419">
    <property type="entry name" value="Mitochondrial cytochrome c oxidase subunit VIIa"/>
    <property type="match status" value="1"/>
</dbReference>
<comment type="similarity">
    <text evidence="2">Belongs to the cytochrome c oxidase VIIa family.</text>
</comment>
<evidence type="ECO:0000256" key="1">
    <source>
        <dbReference type="ARBA" id="ARBA00004273"/>
    </source>
</evidence>
<protein>
    <submittedName>
        <fullName evidence="7">Cytochrome c oxidase, subunit VIIa</fullName>
    </submittedName>
</protein>
<dbReference type="EMBL" id="CABPRJ010000022">
    <property type="protein sequence ID" value="VVC25911.1"/>
    <property type="molecule type" value="Genomic_DNA"/>
</dbReference>
<dbReference type="AlphaFoldDB" id="A0A5E4M943"/>
<evidence type="ECO:0000313" key="7">
    <source>
        <dbReference type="EMBL" id="VVC25911.1"/>
    </source>
</evidence>
<sequence length="118" mass="13694">MAIVTRLRRISFSNDLYFDFTNFVQIEVFEKAFNMSLQKILTATKPLSRNIHRSRPLNEDARLKELKKWQKAFQTPDDVPVYLKRGMTDRLIVGFITIGTLVGLGNSLQFLYGELIKP</sequence>
<dbReference type="GO" id="GO:0045277">
    <property type="term" value="C:respiratory chain complex IV"/>
    <property type="evidence" value="ECO:0007669"/>
    <property type="project" value="InterPro"/>
</dbReference>
<dbReference type="OrthoDB" id="6580431at2759"/>
<evidence type="ECO:0000256" key="4">
    <source>
        <dbReference type="ARBA" id="ARBA00023128"/>
    </source>
</evidence>
<organism evidence="7 8">
    <name type="scientific">Cinara cedri</name>
    <dbReference type="NCBI Taxonomy" id="506608"/>
    <lineage>
        <taxon>Eukaryota</taxon>
        <taxon>Metazoa</taxon>
        <taxon>Ecdysozoa</taxon>
        <taxon>Arthropoda</taxon>
        <taxon>Hexapoda</taxon>
        <taxon>Insecta</taxon>
        <taxon>Pterygota</taxon>
        <taxon>Neoptera</taxon>
        <taxon>Paraneoptera</taxon>
        <taxon>Hemiptera</taxon>
        <taxon>Sternorrhyncha</taxon>
        <taxon>Aphidomorpha</taxon>
        <taxon>Aphidoidea</taxon>
        <taxon>Aphididae</taxon>
        <taxon>Lachninae</taxon>
        <taxon>Cinara</taxon>
    </lineage>
</organism>
<evidence type="ECO:0000256" key="3">
    <source>
        <dbReference type="ARBA" id="ARBA00022792"/>
    </source>
</evidence>
<reference evidence="7 8" key="1">
    <citation type="submission" date="2019-08" db="EMBL/GenBank/DDBJ databases">
        <authorList>
            <person name="Alioto T."/>
            <person name="Alioto T."/>
            <person name="Gomez Garrido J."/>
        </authorList>
    </citation>
    <scope>NUCLEOTIDE SEQUENCE [LARGE SCALE GENOMIC DNA]</scope>
</reference>
<keyword evidence="5 6" id="KW-0472">Membrane</keyword>
<proteinExistence type="inferred from homology"/>
<comment type="subcellular location">
    <subcellularLocation>
        <location evidence="1">Mitochondrion inner membrane</location>
    </subcellularLocation>
</comment>
<keyword evidence="8" id="KW-1185">Reference proteome</keyword>
<dbReference type="GO" id="GO:0005743">
    <property type="term" value="C:mitochondrial inner membrane"/>
    <property type="evidence" value="ECO:0007669"/>
    <property type="project" value="UniProtKB-SubCell"/>
</dbReference>
<keyword evidence="4" id="KW-0496">Mitochondrion</keyword>
<keyword evidence="6" id="KW-0812">Transmembrane</keyword>
<evidence type="ECO:0000313" key="8">
    <source>
        <dbReference type="Proteomes" id="UP000325440"/>
    </source>
</evidence>
<gene>
    <name evidence="7" type="ORF">CINCED_3A023260</name>
</gene>
<dbReference type="GO" id="GO:0006123">
    <property type="term" value="P:mitochondrial electron transport, cytochrome c to oxygen"/>
    <property type="evidence" value="ECO:0007669"/>
    <property type="project" value="InterPro"/>
</dbReference>
<accession>A0A5E4M943</accession>
<keyword evidence="6" id="KW-1133">Transmembrane helix</keyword>